<organism evidence="3">
    <name type="scientific">Bordetella pertussis</name>
    <dbReference type="NCBI Taxonomy" id="520"/>
    <lineage>
        <taxon>Bacteria</taxon>
        <taxon>Pseudomonadati</taxon>
        <taxon>Pseudomonadota</taxon>
        <taxon>Betaproteobacteria</taxon>
        <taxon>Burkholderiales</taxon>
        <taxon>Alcaligenaceae</taxon>
        <taxon>Bordetella</taxon>
    </lineage>
</organism>
<feature type="compositionally biased region" description="Pro residues" evidence="1">
    <location>
        <begin position="348"/>
        <end position="357"/>
    </location>
</feature>
<dbReference type="InterPro" id="IPR005546">
    <property type="entry name" value="Autotransporte_beta"/>
</dbReference>
<accession>Q45343</accession>
<dbReference type="NCBIfam" id="TIGR01414">
    <property type="entry name" value="autotrans_barl"/>
    <property type="match status" value="1"/>
</dbReference>
<feature type="domain" description="Autotransporter" evidence="2">
    <location>
        <begin position="404"/>
        <end position="672"/>
    </location>
</feature>
<sequence length="672" mass="68686">MHIYGNMNRATPCRGAVRALALALLGAGMWTLSPPSAWALKLPSLLTDDELELVLPTGMSLEDFKRSLQESAPSALATPPSSSPPVAKPGPGSVAEAPSGSGHKDNPSPPVVGVGPGMAESSGGHNPGVGGGTHENGLPGIGKVGGSAPGPGGLGRNDENSESSLNPGTLGPSPGPDTSTGSGPDAGMASGAGSTSPGASGGAGKDAMPPSEGERPDSGMSDSGRGGESSAGGLNPDGAGKPPREEGEPGSKSPADGGQDGPPPPRDGGDADPQPPRDDGNGEQQPPKGGGDEGQRPPPAAGNGGNGGNGNAQLPERGDDAGPKPPEGEGGDEGPQPPQGGGEQDAPEVPPVAPAPPAGNGVYDPGTHTLTTPASAAVSLASSSHGVWQAEMNALSKRMGELRLTPVAGGVWGRAFGRRQDVDNRVSREFRQTISGFELGADTALPVADGRWHVGAVAGYTNGRIKFDRGGTGDDDSVHVGAYATYIEDGGFYMDGIVRVSRIRHAFKVDDAKGRRVRGQYRGNGVGASLELGKRFTWPGAWYVEPQLEVAAFHAQGADYTASNGLRIKDDGTNSMLGRLGLHVGRQFDLGDGRVVQPYMKLSWVQEFDGKGTVRTNDIRHKVRLDGGRTELAVGVASQLGKHGSLFGSYEYAKGSRQTMPWTFHVGYRYAW</sequence>
<dbReference type="InterPro" id="IPR006315">
    <property type="entry name" value="OM_autotransptr_brl_dom"/>
</dbReference>
<dbReference type="SUPFAM" id="SSF103515">
    <property type="entry name" value="Autotransporter"/>
    <property type="match status" value="1"/>
</dbReference>
<feature type="compositionally biased region" description="Gly residues" evidence="1">
    <location>
        <begin position="125"/>
        <end position="155"/>
    </location>
</feature>
<dbReference type="PIR" id="S77633">
    <property type="entry name" value="I40333"/>
</dbReference>
<name>Q45343_BORPT</name>
<evidence type="ECO:0000313" key="3">
    <source>
        <dbReference type="EMBL" id="AAC43453.1"/>
    </source>
</evidence>
<dbReference type="RefSeq" id="WP_050849231.1">
    <property type="nucleotide sequence ID" value="NZ_CP016339.1"/>
</dbReference>
<evidence type="ECO:0000256" key="1">
    <source>
        <dbReference type="SAM" id="MobiDB-lite"/>
    </source>
</evidence>
<feature type="region of interest" description="Disordered" evidence="1">
    <location>
        <begin position="70"/>
        <end position="370"/>
    </location>
</feature>
<proteinExistence type="predicted"/>
<dbReference type="InterPro" id="IPR051551">
    <property type="entry name" value="Autotransporter_adhesion"/>
</dbReference>
<dbReference type="InterPro" id="IPR036709">
    <property type="entry name" value="Autotransporte_beta_dom_sf"/>
</dbReference>
<dbReference type="InterPro" id="IPR003991">
    <property type="entry name" value="Pertactin_virulence_factor"/>
</dbReference>
<dbReference type="AlphaFoldDB" id="Q45343"/>
<evidence type="ECO:0000259" key="2">
    <source>
        <dbReference type="PROSITE" id="PS51208"/>
    </source>
</evidence>
<dbReference type="GO" id="GO:0019867">
    <property type="term" value="C:outer membrane"/>
    <property type="evidence" value="ECO:0007669"/>
    <property type="project" value="InterPro"/>
</dbReference>
<dbReference type="TCDB" id="1.B.12.2.2">
    <property type="family name" value="the autotransporter-1 (at-1) family"/>
</dbReference>
<dbReference type="Gene3D" id="2.40.128.130">
    <property type="entry name" value="Autotransporter beta-domain"/>
    <property type="match status" value="1"/>
</dbReference>
<gene>
    <name evidence="3" type="primary">tcfA</name>
</gene>
<dbReference type="SMART" id="SM00869">
    <property type="entry name" value="Autotransporter"/>
    <property type="match status" value="1"/>
</dbReference>
<dbReference type="EMBL" id="U16754">
    <property type="protein sequence ID" value="AAC43453.1"/>
    <property type="molecule type" value="Genomic_DNA"/>
</dbReference>
<protein>
    <submittedName>
        <fullName evidence="3">Tracheal colonization factor</fullName>
    </submittedName>
</protein>
<dbReference type="PANTHER" id="PTHR35037">
    <property type="entry name" value="C-TERMINAL REGION OF AIDA-LIKE PROTEIN"/>
    <property type="match status" value="1"/>
</dbReference>
<feature type="compositionally biased region" description="Low complexity" evidence="1">
    <location>
        <begin position="186"/>
        <end position="198"/>
    </location>
</feature>
<dbReference type="PROSITE" id="PS51208">
    <property type="entry name" value="AUTOTRANSPORTER"/>
    <property type="match status" value="1"/>
</dbReference>
<dbReference type="Pfam" id="PF03797">
    <property type="entry name" value="Autotransporter"/>
    <property type="match status" value="1"/>
</dbReference>
<dbReference type="PANTHER" id="PTHR35037:SF7">
    <property type="entry name" value="AUTOTRANSPORTER"/>
    <property type="match status" value="1"/>
</dbReference>
<reference evidence="3" key="1">
    <citation type="journal article" date="1995" name="Mol. Microbiol.">
        <title>Tracheal colonization factor: a Bordetella pertussis secreted virulence determinant.</title>
        <authorList>
            <person name="Finn T.M."/>
            <person name="Stevens L.A."/>
        </authorList>
    </citation>
    <scope>NUCLEOTIDE SEQUENCE</scope>
    <source>
        <strain evidence="3">18323</strain>
    </source>
</reference>
<dbReference type="PRINTS" id="PR01484">
    <property type="entry name" value="PRTACTNFAMLY"/>
</dbReference>
<feature type="compositionally biased region" description="Low complexity" evidence="1">
    <location>
        <begin position="71"/>
        <end position="80"/>
    </location>
</feature>